<dbReference type="EMBL" id="JH370132">
    <property type="protein sequence ID" value="ELA42340.1"/>
    <property type="molecule type" value="Genomic_DNA"/>
</dbReference>
<evidence type="ECO:0000256" key="6">
    <source>
        <dbReference type="ARBA" id="ARBA00022917"/>
    </source>
</evidence>
<protein>
    <recommendedName>
        <fullName evidence="2">arginine--tRNA ligase</fullName>
        <ecNumber evidence="2">6.1.1.19</ecNumber>
    </recommendedName>
    <alternativeName>
        <fullName evidence="8">Arginyl-tRNA synthetase</fullName>
    </alternativeName>
</protein>
<keyword evidence="6 10" id="KW-0648">Protein biosynthesis</keyword>
<dbReference type="Gene3D" id="3.40.50.620">
    <property type="entry name" value="HUPs"/>
    <property type="match status" value="1"/>
</dbReference>
<keyword evidence="3 10" id="KW-0436">Ligase</keyword>
<comment type="similarity">
    <text evidence="1 10">Belongs to the class-I aminoacyl-tRNA synthetase family.</text>
</comment>
<dbReference type="GO" id="GO:0005524">
    <property type="term" value="F:ATP binding"/>
    <property type="evidence" value="ECO:0007669"/>
    <property type="project" value="UniProtKB-KW"/>
</dbReference>
<evidence type="ECO:0000256" key="9">
    <source>
        <dbReference type="ARBA" id="ARBA00049339"/>
    </source>
</evidence>
<dbReference type="GeneID" id="19881156"/>
<evidence type="ECO:0000256" key="2">
    <source>
        <dbReference type="ARBA" id="ARBA00012837"/>
    </source>
</evidence>
<sequence>MVFEEILEAIVEKIASNSKFSKEQIRQSLSVYRDSNSDFLLFLNKVSSSPVVDAENLYNTLLEKKIPEIENLACHDTHLSFNLNKKMFFKDILCSMHSRDIDFGKSNVGKRDTVVVDFSSPNIAKLFHVGHYRTTVLGNFIKNLMKNAGYNVVSLNYLGDWGKQFGLVLLGFEMFGSEDELEKNALMHLFEVYVKINKEAANDPAIHDNARNIFREMEEFKNEKYMSLWRKFREMSINNFKRLYKQLNIEFDVYSGESFYYESAKEFASSTSIATTEEDGSKVIDCAEYGNALIQKSDGTTLYLTRDICSAIDRITTYNAKKLVYVVSCEQDLHFKQLFSCLEKLGYDRSMFEHVNYGSVKGMSTRGGTVHFLEDIIQTSSEAIKARLLVNEDMNSEDIEKTAKILAISTLLVADFSAKRIKGYAFDFEKRANCEKGSGAYLQYAHCRLHSIEKNNSSSMADDLSSIDFSVIDVPEIHDLCYRLLWYERILNLCLEDYEPSRLVLYLMDLAKTINNLITKFRVLGESEHIAKARLLMFSACRTVIRNGLLVLGITPLNKM</sequence>
<dbReference type="OMA" id="YLTRDIC"/>
<evidence type="ECO:0000259" key="11">
    <source>
        <dbReference type="SMART" id="SM00836"/>
    </source>
</evidence>
<dbReference type="GO" id="GO:0004814">
    <property type="term" value="F:arginine-tRNA ligase activity"/>
    <property type="evidence" value="ECO:0007669"/>
    <property type="project" value="UniProtKB-EC"/>
</dbReference>
<dbReference type="PANTHER" id="PTHR11956:SF11">
    <property type="entry name" value="ARGININE--TRNA LIGASE, MITOCHONDRIAL-RELATED"/>
    <property type="match status" value="1"/>
</dbReference>
<evidence type="ECO:0000256" key="1">
    <source>
        <dbReference type="ARBA" id="ARBA00005594"/>
    </source>
</evidence>
<dbReference type="PROSITE" id="PS00178">
    <property type="entry name" value="AA_TRNA_LIGASE_I"/>
    <property type="match status" value="1"/>
</dbReference>
<dbReference type="RefSeq" id="XP_007603891.1">
    <property type="nucleotide sequence ID" value="XM_007603829.1"/>
</dbReference>
<evidence type="ECO:0000256" key="7">
    <source>
        <dbReference type="ARBA" id="ARBA00023146"/>
    </source>
</evidence>
<dbReference type="GO" id="GO:0032543">
    <property type="term" value="P:mitochondrial translation"/>
    <property type="evidence" value="ECO:0007669"/>
    <property type="project" value="TreeGrafter"/>
</dbReference>
<dbReference type="InterPro" id="IPR009080">
    <property type="entry name" value="tRNAsynth_Ia_anticodon-bd"/>
</dbReference>
<dbReference type="GO" id="GO:0006420">
    <property type="term" value="P:arginyl-tRNA aminoacylation"/>
    <property type="evidence" value="ECO:0007669"/>
    <property type="project" value="InterPro"/>
</dbReference>
<dbReference type="FunFam" id="1.10.730.10:FF:000006">
    <property type="entry name" value="Arginyl-tRNA synthetase 2, mitochondrial"/>
    <property type="match status" value="1"/>
</dbReference>
<dbReference type="InterPro" id="IPR008909">
    <property type="entry name" value="DALR_anticod-bd"/>
</dbReference>
<reference evidence="13" key="1">
    <citation type="submission" date="2011-05" db="EMBL/GenBank/DDBJ databases">
        <title>The genome sequence of Vittaforma corneae strain ATCC 50505.</title>
        <authorList>
            <consortium name="The Broad Institute Genome Sequencing Platform"/>
            <person name="Cuomo C."/>
            <person name="Didier E."/>
            <person name="Bowers L."/>
            <person name="Young S.K."/>
            <person name="Zeng Q."/>
            <person name="Gargeya S."/>
            <person name="Fitzgerald M."/>
            <person name="Haas B."/>
            <person name="Abouelleil A."/>
            <person name="Alvarado L."/>
            <person name="Arachchi H.M."/>
            <person name="Berlin A."/>
            <person name="Chapman S.B."/>
            <person name="Gearin G."/>
            <person name="Goldberg J."/>
            <person name="Griggs A."/>
            <person name="Gujja S."/>
            <person name="Hansen M."/>
            <person name="Heiman D."/>
            <person name="Howarth C."/>
            <person name="Larimer J."/>
            <person name="Lui A."/>
            <person name="MacDonald P.J.P."/>
            <person name="McCowen C."/>
            <person name="Montmayeur A."/>
            <person name="Murphy C."/>
            <person name="Neiman D."/>
            <person name="Pearson M."/>
            <person name="Priest M."/>
            <person name="Roberts A."/>
            <person name="Saif S."/>
            <person name="Shea T."/>
            <person name="Sisk P."/>
            <person name="Stolte C."/>
            <person name="Sykes S."/>
            <person name="Wortman J."/>
            <person name="Nusbaum C."/>
            <person name="Birren B."/>
        </authorList>
    </citation>
    <scope>NUCLEOTIDE SEQUENCE [LARGE SCALE GENOMIC DNA]</scope>
    <source>
        <strain evidence="13">ATCC 50505</strain>
    </source>
</reference>
<dbReference type="InterPro" id="IPR001412">
    <property type="entry name" value="aa-tRNA-synth_I_CS"/>
</dbReference>
<accession>L2GP99</accession>
<evidence type="ECO:0000256" key="5">
    <source>
        <dbReference type="ARBA" id="ARBA00022840"/>
    </source>
</evidence>
<evidence type="ECO:0000256" key="8">
    <source>
        <dbReference type="ARBA" id="ARBA00033033"/>
    </source>
</evidence>
<dbReference type="NCBIfam" id="TIGR00456">
    <property type="entry name" value="argS"/>
    <property type="match status" value="1"/>
</dbReference>
<dbReference type="GO" id="GO:0005739">
    <property type="term" value="C:mitochondrion"/>
    <property type="evidence" value="ECO:0007669"/>
    <property type="project" value="TreeGrafter"/>
</dbReference>
<dbReference type="HOGENOM" id="CLU_006406_6_2_1"/>
<dbReference type="Pfam" id="PF05746">
    <property type="entry name" value="DALR_1"/>
    <property type="match status" value="1"/>
</dbReference>
<name>L2GP99_VITCO</name>
<dbReference type="Pfam" id="PF00750">
    <property type="entry name" value="tRNA-synt_1d"/>
    <property type="match status" value="1"/>
</dbReference>
<keyword evidence="7 10" id="KW-0030">Aminoacyl-tRNA synthetase</keyword>
<dbReference type="InterPro" id="IPR001278">
    <property type="entry name" value="Arg-tRNA-ligase"/>
</dbReference>
<keyword evidence="4 10" id="KW-0547">Nucleotide-binding</keyword>
<dbReference type="AlphaFoldDB" id="L2GP99"/>
<dbReference type="FunCoup" id="L2GP99">
    <property type="interactions" value="148"/>
</dbReference>
<dbReference type="SUPFAM" id="SSF52374">
    <property type="entry name" value="Nucleotidylyl transferase"/>
    <property type="match status" value="1"/>
</dbReference>
<evidence type="ECO:0000256" key="3">
    <source>
        <dbReference type="ARBA" id="ARBA00022598"/>
    </source>
</evidence>
<feature type="domain" description="DALR anticodon binding" evidence="11">
    <location>
        <begin position="442"/>
        <end position="560"/>
    </location>
</feature>
<dbReference type="Gene3D" id="1.10.730.10">
    <property type="entry name" value="Isoleucyl-tRNA Synthetase, Domain 1"/>
    <property type="match status" value="1"/>
</dbReference>
<gene>
    <name evidence="12" type="ORF">VICG_00438</name>
</gene>
<dbReference type="STRING" id="993615.L2GP99"/>
<evidence type="ECO:0000256" key="4">
    <source>
        <dbReference type="ARBA" id="ARBA00022741"/>
    </source>
</evidence>
<dbReference type="InterPro" id="IPR035684">
    <property type="entry name" value="ArgRS_core"/>
</dbReference>
<dbReference type="VEuPathDB" id="MicrosporidiaDB:VICG_00438"/>
<proteinExistence type="inferred from homology"/>
<comment type="catalytic activity">
    <reaction evidence="9">
        <text>tRNA(Arg) + L-arginine + ATP = L-arginyl-tRNA(Arg) + AMP + diphosphate</text>
        <dbReference type="Rhea" id="RHEA:20301"/>
        <dbReference type="Rhea" id="RHEA-COMP:9658"/>
        <dbReference type="Rhea" id="RHEA-COMP:9673"/>
        <dbReference type="ChEBI" id="CHEBI:30616"/>
        <dbReference type="ChEBI" id="CHEBI:32682"/>
        <dbReference type="ChEBI" id="CHEBI:33019"/>
        <dbReference type="ChEBI" id="CHEBI:78442"/>
        <dbReference type="ChEBI" id="CHEBI:78513"/>
        <dbReference type="ChEBI" id="CHEBI:456215"/>
        <dbReference type="EC" id="6.1.1.19"/>
    </reaction>
</comment>
<evidence type="ECO:0000313" key="13">
    <source>
        <dbReference type="Proteomes" id="UP000011082"/>
    </source>
</evidence>
<dbReference type="EC" id="6.1.1.19" evidence="2"/>
<dbReference type="PRINTS" id="PR01038">
    <property type="entry name" value="TRNASYNTHARG"/>
</dbReference>
<organism evidence="12 13">
    <name type="scientific">Vittaforma corneae (strain ATCC 50505)</name>
    <name type="common">Microsporidian parasite</name>
    <name type="synonym">Nosema corneum</name>
    <dbReference type="NCBI Taxonomy" id="993615"/>
    <lineage>
        <taxon>Eukaryota</taxon>
        <taxon>Fungi</taxon>
        <taxon>Fungi incertae sedis</taxon>
        <taxon>Microsporidia</taxon>
        <taxon>Nosematidae</taxon>
        <taxon>Vittaforma</taxon>
    </lineage>
</organism>
<evidence type="ECO:0000256" key="10">
    <source>
        <dbReference type="RuleBase" id="RU363038"/>
    </source>
</evidence>
<dbReference type="PANTHER" id="PTHR11956">
    <property type="entry name" value="ARGINYL-TRNA SYNTHETASE"/>
    <property type="match status" value="1"/>
</dbReference>
<dbReference type="SMART" id="SM00836">
    <property type="entry name" value="DALR_1"/>
    <property type="match status" value="1"/>
</dbReference>
<dbReference type="InParanoid" id="L2GP99"/>
<keyword evidence="5 10" id="KW-0067">ATP-binding</keyword>
<dbReference type="Proteomes" id="UP000011082">
    <property type="component" value="Unassembled WGS sequence"/>
</dbReference>
<dbReference type="OrthoDB" id="68056at2759"/>
<dbReference type="InterPro" id="IPR014729">
    <property type="entry name" value="Rossmann-like_a/b/a_fold"/>
</dbReference>
<dbReference type="FunFam" id="3.40.50.620:FF:000058">
    <property type="entry name" value="Mitochondrial arginyl-tRNA synthetase"/>
    <property type="match status" value="1"/>
</dbReference>
<keyword evidence="13" id="KW-1185">Reference proteome</keyword>
<evidence type="ECO:0000313" key="12">
    <source>
        <dbReference type="EMBL" id="ELA42340.1"/>
    </source>
</evidence>
<dbReference type="SUPFAM" id="SSF47323">
    <property type="entry name" value="Anticodon-binding domain of a subclass of class I aminoacyl-tRNA synthetases"/>
    <property type="match status" value="1"/>
</dbReference>